<reference evidence="5" key="2">
    <citation type="submission" date="2017-03" db="EMBL/GenBank/DDBJ databases">
        <title>Bacillus sp. V-88(T) DSM27956, whole genome shotgun sequencing project.</title>
        <authorList>
            <person name="Dastager S.G."/>
            <person name="Neurgaonkar P.S."/>
            <person name="Dharne M.S."/>
        </authorList>
    </citation>
    <scope>NUCLEOTIDE SEQUENCE [LARGE SCALE GENOMIC DNA]</scope>
    <source>
        <strain evidence="5">DSM 25145</strain>
    </source>
</reference>
<keyword evidence="1" id="KW-0472">Membrane</keyword>
<sequence length="209" mass="23648">MQLDRISTSVFQASVYLWKLAYINLIWILLTLSGLIVFGLYPATVAMLTVIRQLSEQEDLPIFRTFWTAYKKEWTAANKLGLFLTIGLAVLYADSVFFEAKQHEAIGLFYYPAVIAFWMLLMTGCYALALQSMYKQTTIQLLKNGFLMAISMPVSTFMLITGTGALLLAISYLPWLLVFYAVSLWGWLLHFAAGMAIAKTKKKQTVLQP</sequence>
<evidence type="ECO:0000256" key="1">
    <source>
        <dbReference type="SAM" id="Phobius"/>
    </source>
</evidence>
<evidence type="ECO:0000313" key="3">
    <source>
        <dbReference type="EMBL" id="SIQ97113.1"/>
    </source>
</evidence>
<feature type="transmembrane region" description="Helical" evidence="1">
    <location>
        <begin position="176"/>
        <end position="198"/>
    </location>
</feature>
<protein>
    <submittedName>
        <fullName evidence="3">Uncharacterized membrane protein YesL</fullName>
    </submittedName>
</protein>
<gene>
    <name evidence="2" type="ORF">B1B05_10965</name>
    <name evidence="3" type="ORF">SAMN05443094_104363</name>
</gene>
<name>A0A1N6X469_9BACI</name>
<organism evidence="3 4">
    <name type="scientific">Domibacillus enclensis</name>
    <dbReference type="NCBI Taxonomy" id="1017273"/>
    <lineage>
        <taxon>Bacteria</taxon>
        <taxon>Bacillati</taxon>
        <taxon>Bacillota</taxon>
        <taxon>Bacilli</taxon>
        <taxon>Bacillales</taxon>
        <taxon>Bacillaceae</taxon>
        <taxon>Domibacillus</taxon>
    </lineage>
</organism>
<feature type="transmembrane region" description="Helical" evidence="1">
    <location>
        <begin position="20"/>
        <end position="43"/>
    </location>
</feature>
<dbReference type="Pfam" id="PF04854">
    <property type="entry name" value="DUF624"/>
    <property type="match status" value="1"/>
</dbReference>
<feature type="transmembrane region" description="Helical" evidence="1">
    <location>
        <begin position="80"/>
        <end position="98"/>
    </location>
</feature>
<reference evidence="3 4" key="1">
    <citation type="submission" date="2017-01" db="EMBL/GenBank/DDBJ databases">
        <authorList>
            <person name="Mah S.A."/>
            <person name="Swanson W.J."/>
            <person name="Moy G.W."/>
            <person name="Vacquier V.D."/>
        </authorList>
    </citation>
    <scope>NUCLEOTIDE SEQUENCE [LARGE SCALE GENOMIC DNA]</scope>
    <source>
        <strain evidence="3 4">NIO-1016</strain>
    </source>
</reference>
<dbReference type="EMBL" id="MWSK01000004">
    <property type="protein sequence ID" value="OXS78108.1"/>
    <property type="molecule type" value="Genomic_DNA"/>
</dbReference>
<evidence type="ECO:0000313" key="5">
    <source>
        <dbReference type="Proteomes" id="UP000215545"/>
    </source>
</evidence>
<proteinExistence type="predicted"/>
<dbReference type="AlphaFoldDB" id="A0A1N6X469"/>
<dbReference type="RefSeq" id="WP_052698479.1">
    <property type="nucleotide sequence ID" value="NZ_FTLX01000004.1"/>
</dbReference>
<keyword evidence="5" id="KW-1185">Reference proteome</keyword>
<dbReference type="Proteomes" id="UP000186385">
    <property type="component" value="Unassembled WGS sequence"/>
</dbReference>
<feature type="transmembrane region" description="Helical" evidence="1">
    <location>
        <begin position="146"/>
        <end position="170"/>
    </location>
</feature>
<keyword evidence="1" id="KW-0812">Transmembrane</keyword>
<evidence type="ECO:0000313" key="2">
    <source>
        <dbReference type="EMBL" id="OXS78108.1"/>
    </source>
</evidence>
<reference evidence="2" key="3">
    <citation type="submission" date="2017-03" db="EMBL/GenBank/DDBJ databases">
        <authorList>
            <person name="Dastager S.G."/>
            <person name="Neurgaonkar P.S."/>
            <person name="Dharne M.S."/>
        </authorList>
    </citation>
    <scope>NUCLEOTIDE SEQUENCE</scope>
    <source>
        <strain evidence="2">DSM 25145</strain>
    </source>
</reference>
<accession>A0A1N6X469</accession>
<dbReference type="OrthoDB" id="2182676at2"/>
<dbReference type="Proteomes" id="UP000215545">
    <property type="component" value="Unassembled WGS sequence"/>
</dbReference>
<feature type="transmembrane region" description="Helical" evidence="1">
    <location>
        <begin position="110"/>
        <end position="134"/>
    </location>
</feature>
<dbReference type="EMBL" id="FTLX01000004">
    <property type="protein sequence ID" value="SIQ97113.1"/>
    <property type="molecule type" value="Genomic_DNA"/>
</dbReference>
<dbReference type="STRING" id="1017273.SAMN05443094_104363"/>
<dbReference type="InterPro" id="IPR006938">
    <property type="entry name" value="DUF624"/>
</dbReference>
<keyword evidence="1" id="KW-1133">Transmembrane helix</keyword>
<evidence type="ECO:0000313" key="4">
    <source>
        <dbReference type="Proteomes" id="UP000186385"/>
    </source>
</evidence>